<proteinExistence type="predicted"/>
<accession>A0A369VUE0</accession>
<dbReference type="Proteomes" id="UP000253918">
    <property type="component" value="Unassembled WGS sequence"/>
</dbReference>
<keyword evidence="2" id="KW-1185">Reference proteome</keyword>
<gene>
    <name evidence="1" type="ORF">DVW87_10865</name>
</gene>
<reference evidence="1 2" key="1">
    <citation type="submission" date="2018-07" db="EMBL/GenBank/DDBJ databases">
        <title>a novel species of Sphingomonas isolated from the rhizosphere soil of Araceae plant.</title>
        <authorList>
            <person name="Zhiyong W."/>
            <person name="Qinglan Z."/>
            <person name="Zhiwei F."/>
            <person name="Ding X."/>
            <person name="Gejiao W."/>
            <person name="Shixue Z."/>
        </authorList>
    </citation>
    <scope>NUCLEOTIDE SEQUENCE [LARGE SCALE GENOMIC DNA]</scope>
    <source>
        <strain evidence="1 2">WZY 27</strain>
    </source>
</reference>
<evidence type="ECO:0000313" key="1">
    <source>
        <dbReference type="EMBL" id="RDE05703.1"/>
    </source>
</evidence>
<name>A0A369VUE0_9SPHN</name>
<dbReference type="AlphaFoldDB" id="A0A369VUE0"/>
<organism evidence="1 2">
    <name type="scientific">Sphingomonas aracearum</name>
    <dbReference type="NCBI Taxonomy" id="2283317"/>
    <lineage>
        <taxon>Bacteria</taxon>
        <taxon>Pseudomonadati</taxon>
        <taxon>Pseudomonadota</taxon>
        <taxon>Alphaproteobacteria</taxon>
        <taxon>Sphingomonadales</taxon>
        <taxon>Sphingomonadaceae</taxon>
        <taxon>Sphingomonas</taxon>
    </lineage>
</organism>
<comment type="caution">
    <text evidence="1">The sequence shown here is derived from an EMBL/GenBank/DDBJ whole genome shotgun (WGS) entry which is preliminary data.</text>
</comment>
<evidence type="ECO:0000313" key="2">
    <source>
        <dbReference type="Proteomes" id="UP000253918"/>
    </source>
</evidence>
<sequence length="129" mass="14189">MVACSFEEQIGSSWVRSDLALDAERQATVMFHYAGGKLALIEAYMDQTSAGVVEESLVTRFGAPTHRATRAFQVQSGATFPQQEVEWTLGNRSVTLLSPDLTTRRMSVTYRDTSALAQAKARTKPADIM</sequence>
<protein>
    <submittedName>
        <fullName evidence="1">Uncharacterized protein</fullName>
    </submittedName>
</protein>
<dbReference type="EMBL" id="QQNB01000002">
    <property type="protein sequence ID" value="RDE05703.1"/>
    <property type="molecule type" value="Genomic_DNA"/>
</dbReference>